<proteinExistence type="predicted"/>
<evidence type="ECO:0000313" key="1">
    <source>
        <dbReference type="EMBL" id="TWU46131.1"/>
    </source>
</evidence>
<comment type="caution">
    <text evidence="1">The sequence shown here is derived from an EMBL/GenBank/DDBJ whole genome shotgun (WGS) entry which is preliminary data.</text>
</comment>
<dbReference type="EMBL" id="SJPW01000008">
    <property type="protein sequence ID" value="TWU46131.1"/>
    <property type="molecule type" value="Genomic_DNA"/>
</dbReference>
<dbReference type="AlphaFoldDB" id="A0A5C6EEH8"/>
<dbReference type="Proteomes" id="UP000318288">
    <property type="component" value="Unassembled WGS sequence"/>
</dbReference>
<evidence type="ECO:0000313" key="2">
    <source>
        <dbReference type="Proteomes" id="UP000318288"/>
    </source>
</evidence>
<organism evidence="1 2">
    <name type="scientific">Rubripirellula tenax</name>
    <dbReference type="NCBI Taxonomy" id="2528015"/>
    <lineage>
        <taxon>Bacteria</taxon>
        <taxon>Pseudomonadati</taxon>
        <taxon>Planctomycetota</taxon>
        <taxon>Planctomycetia</taxon>
        <taxon>Pirellulales</taxon>
        <taxon>Pirellulaceae</taxon>
        <taxon>Rubripirellula</taxon>
    </lineage>
</organism>
<sequence length="103" mass="11380">MLTICVPITIGTLFRGPIQFDAPTADDESESLASTAVTLLIDFPFGSDAWKREYGRSKGGRSRSQTCINARWHSESLTPDSNFAAVWRMQSQARRKNSIGIVS</sequence>
<accession>A0A5C6EEH8</accession>
<gene>
    <name evidence="1" type="ORF">Poly51_55260</name>
</gene>
<name>A0A5C6EEH8_9BACT</name>
<protein>
    <submittedName>
        <fullName evidence="1">Uncharacterized protein</fullName>
    </submittedName>
</protein>
<reference evidence="1 2" key="1">
    <citation type="submission" date="2019-02" db="EMBL/GenBank/DDBJ databases">
        <title>Deep-cultivation of Planctomycetes and their phenomic and genomic characterization uncovers novel biology.</title>
        <authorList>
            <person name="Wiegand S."/>
            <person name="Jogler M."/>
            <person name="Boedeker C."/>
            <person name="Pinto D."/>
            <person name="Vollmers J."/>
            <person name="Rivas-Marin E."/>
            <person name="Kohn T."/>
            <person name="Peeters S.H."/>
            <person name="Heuer A."/>
            <person name="Rast P."/>
            <person name="Oberbeckmann S."/>
            <person name="Bunk B."/>
            <person name="Jeske O."/>
            <person name="Meyerdierks A."/>
            <person name="Storesund J.E."/>
            <person name="Kallscheuer N."/>
            <person name="Luecker S."/>
            <person name="Lage O.M."/>
            <person name="Pohl T."/>
            <person name="Merkel B.J."/>
            <person name="Hornburger P."/>
            <person name="Mueller R.-W."/>
            <person name="Bruemmer F."/>
            <person name="Labrenz M."/>
            <person name="Spormann A.M."/>
            <person name="Op Den Camp H."/>
            <person name="Overmann J."/>
            <person name="Amann R."/>
            <person name="Jetten M.S.M."/>
            <person name="Mascher T."/>
            <person name="Medema M.H."/>
            <person name="Devos D.P."/>
            <person name="Kaster A.-K."/>
            <person name="Ovreas L."/>
            <person name="Rohde M."/>
            <person name="Galperin M.Y."/>
            <person name="Jogler C."/>
        </authorList>
    </citation>
    <scope>NUCLEOTIDE SEQUENCE [LARGE SCALE GENOMIC DNA]</scope>
    <source>
        <strain evidence="1 2">Poly51</strain>
    </source>
</reference>
<keyword evidence="2" id="KW-1185">Reference proteome</keyword>